<evidence type="ECO:0000313" key="8">
    <source>
        <dbReference type="EMBL" id="CAF1594584.1"/>
    </source>
</evidence>
<evidence type="ECO:0000313" key="9">
    <source>
        <dbReference type="Proteomes" id="UP000663828"/>
    </source>
</evidence>
<dbReference type="PROSITE" id="PS50262">
    <property type="entry name" value="G_PROTEIN_RECEP_F1_2"/>
    <property type="match status" value="1"/>
</dbReference>
<dbReference type="AlphaFoldDB" id="A0A815P4U7"/>
<keyword evidence="3 5" id="KW-1133">Transmembrane helix</keyword>
<evidence type="ECO:0000256" key="3">
    <source>
        <dbReference type="ARBA" id="ARBA00022989"/>
    </source>
</evidence>
<reference evidence="7" key="1">
    <citation type="submission" date="2021-02" db="EMBL/GenBank/DDBJ databases">
        <authorList>
            <person name="Nowell W R."/>
        </authorList>
    </citation>
    <scope>NUCLEOTIDE SEQUENCE</scope>
</reference>
<dbReference type="SUPFAM" id="SSF81321">
    <property type="entry name" value="Family A G protein-coupled receptor-like"/>
    <property type="match status" value="1"/>
</dbReference>
<sequence>MSSGNFSTIPLNVIQLQQASRYLCVIFGFLVLVTGLCGNLLNILVIITSQNYKHNATSLYMLVQSFLNFNTLLVGLSSRILGTGFQIDLTLTSRAWCKMRSSFIDIHTQSAYTLLCLQSIDTFISSSPSAVVRQKSTVRTARYFIFGAICFWVLHEIPYYFLQDLVVIENTSMCIMTNAIYAKYRSYFTYLGIYTLIPVIVISIFGSLTYYHMTRFGTGRTPSAFTRQMVNMALFQIIAVILFNVPYAGEQIYFLTTTNLVKDAYRRAQEQLVSSIFAVYGYGPYMASLIIVSLTHFIFLFGFRVHSIVTVCQSGFENNFLPVLNGYFGIDK</sequence>
<dbReference type="EMBL" id="CAJNOJ010000426">
    <property type="protein sequence ID" value="CAF1444158.1"/>
    <property type="molecule type" value="Genomic_DNA"/>
</dbReference>
<dbReference type="Gene3D" id="1.20.1070.10">
    <property type="entry name" value="Rhodopsin 7-helix transmembrane proteins"/>
    <property type="match status" value="1"/>
</dbReference>
<keyword evidence="9" id="KW-1185">Reference proteome</keyword>
<evidence type="ECO:0000313" key="7">
    <source>
        <dbReference type="EMBL" id="CAF1444158.1"/>
    </source>
</evidence>
<comment type="subcellular location">
    <subcellularLocation>
        <location evidence="1">Membrane</location>
    </subcellularLocation>
</comment>
<dbReference type="OrthoDB" id="10034622at2759"/>
<feature type="transmembrane region" description="Helical" evidence="5">
    <location>
        <begin position="143"/>
        <end position="162"/>
    </location>
</feature>
<dbReference type="Proteomes" id="UP000663852">
    <property type="component" value="Unassembled WGS sequence"/>
</dbReference>
<feature type="transmembrane region" description="Helical" evidence="5">
    <location>
        <begin position="282"/>
        <end position="303"/>
    </location>
</feature>
<evidence type="ECO:0000313" key="10">
    <source>
        <dbReference type="Proteomes" id="UP000663852"/>
    </source>
</evidence>
<accession>A0A815P4U7</accession>
<feature type="domain" description="G-protein coupled receptors family 1 profile" evidence="6">
    <location>
        <begin position="38"/>
        <end position="247"/>
    </location>
</feature>
<organism evidence="7 10">
    <name type="scientific">Adineta ricciae</name>
    <name type="common">Rotifer</name>
    <dbReference type="NCBI Taxonomy" id="249248"/>
    <lineage>
        <taxon>Eukaryota</taxon>
        <taxon>Metazoa</taxon>
        <taxon>Spiralia</taxon>
        <taxon>Gnathifera</taxon>
        <taxon>Rotifera</taxon>
        <taxon>Eurotatoria</taxon>
        <taxon>Bdelloidea</taxon>
        <taxon>Adinetida</taxon>
        <taxon>Adinetidae</taxon>
        <taxon>Adineta</taxon>
    </lineage>
</organism>
<dbReference type="Proteomes" id="UP000663828">
    <property type="component" value="Unassembled WGS sequence"/>
</dbReference>
<proteinExistence type="predicted"/>
<evidence type="ECO:0000256" key="4">
    <source>
        <dbReference type="ARBA" id="ARBA00023136"/>
    </source>
</evidence>
<dbReference type="GO" id="GO:0016020">
    <property type="term" value="C:membrane"/>
    <property type="evidence" value="ECO:0007669"/>
    <property type="project" value="UniProtKB-SubCell"/>
</dbReference>
<protein>
    <recommendedName>
        <fullName evidence="6">G-protein coupled receptors family 1 profile domain-containing protein</fullName>
    </recommendedName>
</protein>
<evidence type="ECO:0000256" key="1">
    <source>
        <dbReference type="ARBA" id="ARBA00004370"/>
    </source>
</evidence>
<keyword evidence="2 5" id="KW-0812">Transmembrane</keyword>
<gene>
    <name evidence="7" type="ORF">EDS130_LOCUS39083</name>
    <name evidence="8" type="ORF">XAT740_LOCUS46941</name>
</gene>
<feature type="transmembrane region" description="Helical" evidence="5">
    <location>
        <begin position="187"/>
        <end position="211"/>
    </location>
</feature>
<evidence type="ECO:0000256" key="2">
    <source>
        <dbReference type="ARBA" id="ARBA00022692"/>
    </source>
</evidence>
<name>A0A815P4U7_ADIRI</name>
<evidence type="ECO:0000259" key="6">
    <source>
        <dbReference type="PROSITE" id="PS50262"/>
    </source>
</evidence>
<evidence type="ECO:0000256" key="5">
    <source>
        <dbReference type="SAM" id="Phobius"/>
    </source>
</evidence>
<keyword evidence="4 5" id="KW-0472">Membrane</keyword>
<comment type="caution">
    <text evidence="7">The sequence shown here is derived from an EMBL/GenBank/DDBJ whole genome shotgun (WGS) entry which is preliminary data.</text>
</comment>
<feature type="transmembrane region" description="Helical" evidence="5">
    <location>
        <begin position="232"/>
        <end position="249"/>
    </location>
</feature>
<dbReference type="InterPro" id="IPR017452">
    <property type="entry name" value="GPCR_Rhodpsn_7TM"/>
</dbReference>
<dbReference type="EMBL" id="CAJNOR010006410">
    <property type="protein sequence ID" value="CAF1594584.1"/>
    <property type="molecule type" value="Genomic_DNA"/>
</dbReference>
<feature type="transmembrane region" description="Helical" evidence="5">
    <location>
        <begin position="21"/>
        <end position="47"/>
    </location>
</feature>